<evidence type="ECO:0000259" key="1">
    <source>
        <dbReference type="Pfam" id="PF01636"/>
    </source>
</evidence>
<feature type="domain" description="Aminoglycoside phosphotransferase" evidence="1">
    <location>
        <begin position="10"/>
        <end position="246"/>
    </location>
</feature>
<keyword evidence="3" id="KW-1185">Reference proteome</keyword>
<dbReference type="PANTHER" id="PTHR21310:SF40">
    <property type="entry name" value="AMINOGLYCOSIDE PHOSPHOTRANSFERASE DOMAIN-CONTAINING PROTEIN-RELATED"/>
    <property type="match status" value="1"/>
</dbReference>
<name>A0ABP4W440_9ACTN</name>
<dbReference type="PANTHER" id="PTHR21310">
    <property type="entry name" value="AMINOGLYCOSIDE PHOSPHOTRANSFERASE-RELATED-RELATED"/>
    <property type="match status" value="1"/>
</dbReference>
<dbReference type="CDD" id="cd05154">
    <property type="entry name" value="ACAD10_11_N-like"/>
    <property type="match status" value="1"/>
</dbReference>
<dbReference type="EMBL" id="BAAAME010000004">
    <property type="protein sequence ID" value="GAA1745213.1"/>
    <property type="molecule type" value="Genomic_DNA"/>
</dbReference>
<dbReference type="Gene3D" id="3.30.200.20">
    <property type="entry name" value="Phosphorylase Kinase, domain 1"/>
    <property type="match status" value="1"/>
</dbReference>
<evidence type="ECO:0000313" key="3">
    <source>
        <dbReference type="Proteomes" id="UP001501057"/>
    </source>
</evidence>
<reference evidence="3" key="1">
    <citation type="journal article" date="2019" name="Int. J. Syst. Evol. Microbiol.">
        <title>The Global Catalogue of Microorganisms (GCM) 10K type strain sequencing project: providing services to taxonomists for standard genome sequencing and annotation.</title>
        <authorList>
            <consortium name="The Broad Institute Genomics Platform"/>
            <consortium name="The Broad Institute Genome Sequencing Center for Infectious Disease"/>
            <person name="Wu L."/>
            <person name="Ma J."/>
        </authorList>
    </citation>
    <scope>NUCLEOTIDE SEQUENCE [LARGE SCALE GENOMIC DNA]</scope>
    <source>
        <strain evidence="3">JCM 13518</strain>
    </source>
</reference>
<dbReference type="InterPro" id="IPR041726">
    <property type="entry name" value="ACAD10_11_N"/>
</dbReference>
<accession>A0ABP4W440</accession>
<dbReference type="InterPro" id="IPR051678">
    <property type="entry name" value="AGP_Transferase"/>
</dbReference>
<evidence type="ECO:0000313" key="2">
    <source>
        <dbReference type="EMBL" id="GAA1745213.1"/>
    </source>
</evidence>
<organism evidence="2 3">
    <name type="scientific">Aeromicrobium alkaliterrae</name>
    <dbReference type="NCBI Taxonomy" id="302168"/>
    <lineage>
        <taxon>Bacteria</taxon>
        <taxon>Bacillati</taxon>
        <taxon>Actinomycetota</taxon>
        <taxon>Actinomycetes</taxon>
        <taxon>Propionibacteriales</taxon>
        <taxon>Nocardioidaceae</taxon>
        <taxon>Aeromicrobium</taxon>
    </lineage>
</organism>
<dbReference type="InterPro" id="IPR011009">
    <property type="entry name" value="Kinase-like_dom_sf"/>
</dbReference>
<gene>
    <name evidence="2" type="ORF">GCM10009710_26540</name>
</gene>
<dbReference type="Gene3D" id="3.90.1200.10">
    <property type="match status" value="1"/>
</dbReference>
<dbReference type="RefSeq" id="WP_344202445.1">
    <property type="nucleotide sequence ID" value="NZ_BAAAME010000004.1"/>
</dbReference>
<dbReference type="InterPro" id="IPR002575">
    <property type="entry name" value="Aminoglycoside_PTrfase"/>
</dbReference>
<comment type="caution">
    <text evidence="2">The sequence shown here is derived from an EMBL/GenBank/DDBJ whole genome shotgun (WGS) entry which is preliminary data.</text>
</comment>
<dbReference type="Pfam" id="PF01636">
    <property type="entry name" value="APH"/>
    <property type="match status" value="1"/>
</dbReference>
<dbReference type="SUPFAM" id="SSF56112">
    <property type="entry name" value="Protein kinase-like (PK-like)"/>
    <property type="match status" value="1"/>
</dbReference>
<dbReference type="Proteomes" id="UP001501057">
    <property type="component" value="Unassembled WGS sequence"/>
</dbReference>
<sequence>MGVEGQLTDGRPLSGGTQNLMLVLTVGGRQVVLRHPPVHRREHSNRSLGREMRVLGALAGTDVPHAPLIGGAEDSALLGGATAFVTGFVEGFNPGDDAGPAAYADAEWRTAATLDVAVSFARLGDLDPDALGLAGLGRPDGFLERQIDLTVRTWDTVAAESGSTVDVLGICSWLRSTLPPASRPGITHGDAHLNNVLLAVDAPRTAAIVDLEMVTVGDPLLDLGWLLACWPDEDEPFTGAALAERGPVAERDRLVEVYATASDRDVDHLAWYTALASVKLAVLLETTYVRSVHGQAPVDIGQRLHRAAAQLLQQADLLRRGRPPHR</sequence>
<proteinExistence type="predicted"/>
<protein>
    <submittedName>
        <fullName evidence="2">Phosphotransferase family protein</fullName>
    </submittedName>
</protein>